<evidence type="ECO:0000313" key="1">
    <source>
        <dbReference type="EMBL" id="KAL0338948.1"/>
    </source>
</evidence>
<dbReference type="EMBL" id="JACGWK010000008">
    <property type="protein sequence ID" value="KAL0338948.1"/>
    <property type="molecule type" value="Genomic_DNA"/>
</dbReference>
<protein>
    <submittedName>
        <fullName evidence="1">Uncharacterized protein</fullName>
    </submittedName>
</protein>
<proteinExistence type="predicted"/>
<organism evidence="1">
    <name type="scientific">Sesamum angustifolium</name>
    <dbReference type="NCBI Taxonomy" id="2727405"/>
    <lineage>
        <taxon>Eukaryota</taxon>
        <taxon>Viridiplantae</taxon>
        <taxon>Streptophyta</taxon>
        <taxon>Embryophyta</taxon>
        <taxon>Tracheophyta</taxon>
        <taxon>Spermatophyta</taxon>
        <taxon>Magnoliopsida</taxon>
        <taxon>eudicotyledons</taxon>
        <taxon>Gunneridae</taxon>
        <taxon>Pentapetalae</taxon>
        <taxon>asterids</taxon>
        <taxon>lamiids</taxon>
        <taxon>Lamiales</taxon>
        <taxon>Pedaliaceae</taxon>
        <taxon>Sesamum</taxon>
    </lineage>
</organism>
<comment type="caution">
    <text evidence="1">The sequence shown here is derived from an EMBL/GenBank/DDBJ whole genome shotgun (WGS) entry which is preliminary data.</text>
</comment>
<name>A0AAW2N7I3_9LAMI</name>
<reference evidence="1" key="2">
    <citation type="journal article" date="2024" name="Plant">
        <title>Genomic evolution and insights into agronomic trait innovations of Sesamum species.</title>
        <authorList>
            <person name="Miao H."/>
            <person name="Wang L."/>
            <person name="Qu L."/>
            <person name="Liu H."/>
            <person name="Sun Y."/>
            <person name="Le M."/>
            <person name="Wang Q."/>
            <person name="Wei S."/>
            <person name="Zheng Y."/>
            <person name="Lin W."/>
            <person name="Duan Y."/>
            <person name="Cao H."/>
            <person name="Xiong S."/>
            <person name="Wang X."/>
            <person name="Wei L."/>
            <person name="Li C."/>
            <person name="Ma Q."/>
            <person name="Ju M."/>
            <person name="Zhao R."/>
            <person name="Li G."/>
            <person name="Mu C."/>
            <person name="Tian Q."/>
            <person name="Mei H."/>
            <person name="Zhang T."/>
            <person name="Gao T."/>
            <person name="Zhang H."/>
        </authorList>
    </citation>
    <scope>NUCLEOTIDE SEQUENCE</scope>
    <source>
        <strain evidence="1">G01</strain>
    </source>
</reference>
<gene>
    <name evidence="1" type="ORF">Sangu_1416900</name>
</gene>
<reference evidence="1" key="1">
    <citation type="submission" date="2020-06" db="EMBL/GenBank/DDBJ databases">
        <authorList>
            <person name="Li T."/>
            <person name="Hu X."/>
            <person name="Zhang T."/>
            <person name="Song X."/>
            <person name="Zhang H."/>
            <person name="Dai N."/>
            <person name="Sheng W."/>
            <person name="Hou X."/>
            <person name="Wei L."/>
        </authorList>
    </citation>
    <scope>NUCLEOTIDE SEQUENCE</scope>
    <source>
        <strain evidence="1">G01</strain>
        <tissue evidence="1">Leaf</tissue>
    </source>
</reference>
<dbReference type="AlphaFoldDB" id="A0AAW2N7I3"/>
<accession>A0AAW2N7I3</accession>
<sequence length="80" mass="8547">MHHYCERPTSLCSLLLQLSGVKLNDASKKLGRKHATGASVVKVELVIAACRASSGISKLQLKVPESAIFFIEDGKKVPAA</sequence>